<dbReference type="InterPro" id="IPR013106">
    <property type="entry name" value="Ig_V-set"/>
</dbReference>
<dbReference type="Proteomes" id="UP000694844">
    <property type="component" value="Chromosome 4"/>
</dbReference>
<dbReference type="Pfam" id="PF07686">
    <property type="entry name" value="V-set"/>
    <property type="match status" value="1"/>
</dbReference>
<dbReference type="InterPro" id="IPR003598">
    <property type="entry name" value="Ig_sub2"/>
</dbReference>
<dbReference type="InterPro" id="IPR003599">
    <property type="entry name" value="Ig_sub"/>
</dbReference>
<dbReference type="GeneID" id="111131293"/>
<keyword evidence="2" id="KW-1185">Reference proteome</keyword>
<dbReference type="SMART" id="SM00409">
    <property type="entry name" value="IG"/>
    <property type="match status" value="2"/>
</dbReference>
<dbReference type="Pfam" id="PF00047">
    <property type="entry name" value="ig"/>
    <property type="match status" value="1"/>
</dbReference>
<dbReference type="SUPFAM" id="SSF48726">
    <property type="entry name" value="Immunoglobulin"/>
    <property type="match status" value="2"/>
</dbReference>
<evidence type="ECO:0000313" key="4">
    <source>
        <dbReference type="RefSeq" id="XP_022334451.1"/>
    </source>
</evidence>
<dbReference type="RefSeq" id="XP_022334450.1">
    <property type="nucleotide sequence ID" value="XM_022478742.1"/>
</dbReference>
<evidence type="ECO:0000313" key="2">
    <source>
        <dbReference type="Proteomes" id="UP000694844"/>
    </source>
</evidence>
<gene>
    <name evidence="3 4" type="primary">LOC111131293</name>
</gene>
<evidence type="ECO:0000313" key="3">
    <source>
        <dbReference type="RefSeq" id="XP_022334450.1"/>
    </source>
</evidence>
<reference evidence="3 4" key="1">
    <citation type="submission" date="2025-04" db="UniProtKB">
        <authorList>
            <consortium name="RefSeq"/>
        </authorList>
    </citation>
    <scope>IDENTIFICATION</scope>
    <source>
        <tissue evidence="3 4">Whole sample</tissue>
    </source>
</reference>
<dbReference type="RefSeq" id="XP_022334451.1">
    <property type="nucleotide sequence ID" value="XM_022478743.1"/>
</dbReference>
<dbReference type="PANTHER" id="PTHR23279">
    <property type="entry name" value="DEFECTIVE PROBOSCIS EXTENSION RESPONSE DPR -RELATED"/>
    <property type="match status" value="1"/>
</dbReference>
<dbReference type="OrthoDB" id="6365338at2759"/>
<proteinExistence type="predicted"/>
<dbReference type="InterPro" id="IPR013151">
    <property type="entry name" value="Immunoglobulin_dom"/>
</dbReference>
<dbReference type="InterPro" id="IPR007110">
    <property type="entry name" value="Ig-like_dom"/>
</dbReference>
<dbReference type="SMART" id="SM00408">
    <property type="entry name" value="IGc2"/>
    <property type="match status" value="2"/>
</dbReference>
<dbReference type="Gene3D" id="2.60.40.10">
    <property type="entry name" value="Immunoglobulins"/>
    <property type="match status" value="2"/>
</dbReference>
<sequence length="310" mass="35284">MICAVETWKYIYSLILVLNLGVFCRPNYHYTDSPRFLDTGQGYNVTVHRGQKAELACKVENIGPKEVAWVKKPNPFPIAIDTEIFDPEMKNIRINYEKHSSSSQSWNLVIEHAQPSDSGVYECQVTSKIPLSFDIHLQVLDSPLILEPAIELVGVVDNKIVNLYDPLTLTCNSTGSRGPPDAIDWFFEGNLVSNRDPHWKGRIMITKRIQERNPYSLLSDLVISRTEMGDQGRYICRSTTYTDPTTVMPTISAEVMILNTKKTQRRRDDESKPMLKVERLEENAGNRVRSNISYLFLFSVIAALIQLENG</sequence>
<dbReference type="GO" id="GO:0032589">
    <property type="term" value="C:neuron projection membrane"/>
    <property type="evidence" value="ECO:0007669"/>
    <property type="project" value="TreeGrafter"/>
</dbReference>
<dbReference type="InterPro" id="IPR037448">
    <property type="entry name" value="Zig-8"/>
</dbReference>
<dbReference type="InterPro" id="IPR013783">
    <property type="entry name" value="Ig-like_fold"/>
</dbReference>
<name>A0A8B8E525_CRAVI</name>
<feature type="domain" description="Ig-like" evidence="1">
    <location>
        <begin position="148"/>
        <end position="252"/>
    </location>
</feature>
<dbReference type="AlphaFoldDB" id="A0A8B8E525"/>
<dbReference type="GO" id="GO:0050808">
    <property type="term" value="P:synapse organization"/>
    <property type="evidence" value="ECO:0007669"/>
    <property type="project" value="TreeGrafter"/>
</dbReference>
<dbReference type="KEGG" id="cvn:111131293"/>
<organism evidence="2 4">
    <name type="scientific">Crassostrea virginica</name>
    <name type="common">Eastern oyster</name>
    <dbReference type="NCBI Taxonomy" id="6565"/>
    <lineage>
        <taxon>Eukaryota</taxon>
        <taxon>Metazoa</taxon>
        <taxon>Spiralia</taxon>
        <taxon>Lophotrochozoa</taxon>
        <taxon>Mollusca</taxon>
        <taxon>Bivalvia</taxon>
        <taxon>Autobranchia</taxon>
        <taxon>Pteriomorphia</taxon>
        <taxon>Ostreida</taxon>
        <taxon>Ostreoidea</taxon>
        <taxon>Ostreidae</taxon>
        <taxon>Crassostrea</taxon>
    </lineage>
</organism>
<evidence type="ECO:0000259" key="1">
    <source>
        <dbReference type="PROSITE" id="PS50835"/>
    </source>
</evidence>
<feature type="domain" description="Ig-like" evidence="1">
    <location>
        <begin position="34"/>
        <end position="134"/>
    </location>
</feature>
<protein>
    <submittedName>
        <fullName evidence="3 4">Down syndrome cell adhesion molecule-like</fullName>
    </submittedName>
</protein>
<dbReference type="PROSITE" id="PS50835">
    <property type="entry name" value="IG_LIKE"/>
    <property type="match status" value="2"/>
</dbReference>
<dbReference type="InterPro" id="IPR036179">
    <property type="entry name" value="Ig-like_dom_sf"/>
</dbReference>
<accession>A0A8B8E525</accession>
<dbReference type="PANTHER" id="PTHR23279:SF36">
    <property type="entry name" value="DEFECTIVE PROBOSCIS EXTENSION RESPONSE 9, ISOFORM A"/>
    <property type="match status" value="1"/>
</dbReference>